<keyword evidence="4 6" id="KW-1133">Transmembrane helix</keyword>
<reference evidence="8" key="1">
    <citation type="journal article" date="2019" name="Int. J. Syst. Evol. Microbiol.">
        <title>The Global Catalogue of Microorganisms (GCM) 10K type strain sequencing project: providing services to taxonomists for standard genome sequencing and annotation.</title>
        <authorList>
            <consortium name="The Broad Institute Genomics Platform"/>
            <consortium name="The Broad Institute Genome Sequencing Center for Infectious Disease"/>
            <person name="Wu L."/>
            <person name="Ma J."/>
        </authorList>
    </citation>
    <scope>NUCLEOTIDE SEQUENCE [LARGE SCALE GENOMIC DNA]</scope>
    <source>
        <strain evidence="8">CGMCC 1.12479</strain>
    </source>
</reference>
<feature type="transmembrane region" description="Helical" evidence="6">
    <location>
        <begin position="142"/>
        <end position="172"/>
    </location>
</feature>
<feature type="transmembrane region" description="Helical" evidence="6">
    <location>
        <begin position="178"/>
        <end position="204"/>
    </location>
</feature>
<dbReference type="PANTHER" id="PTHR30213">
    <property type="entry name" value="INNER MEMBRANE PROTEIN YHJD"/>
    <property type="match status" value="1"/>
</dbReference>
<comment type="caution">
    <text evidence="7">The sequence shown here is derived from an EMBL/GenBank/DDBJ whole genome shotgun (WGS) entry which is preliminary data.</text>
</comment>
<evidence type="ECO:0000256" key="3">
    <source>
        <dbReference type="ARBA" id="ARBA00022692"/>
    </source>
</evidence>
<dbReference type="InterPro" id="IPR017039">
    <property type="entry name" value="Virul_fac_BrkB"/>
</dbReference>
<evidence type="ECO:0000256" key="1">
    <source>
        <dbReference type="ARBA" id="ARBA00004651"/>
    </source>
</evidence>
<dbReference type="PIRSF" id="PIRSF035875">
    <property type="entry name" value="RNase_BN"/>
    <property type="match status" value="1"/>
</dbReference>
<keyword evidence="3 6" id="KW-0812">Transmembrane</keyword>
<keyword evidence="8" id="KW-1185">Reference proteome</keyword>
<organism evidence="7 8">
    <name type="scientific">Belliella aquatica</name>
    <dbReference type="NCBI Taxonomy" id="1323734"/>
    <lineage>
        <taxon>Bacteria</taxon>
        <taxon>Pseudomonadati</taxon>
        <taxon>Bacteroidota</taxon>
        <taxon>Cytophagia</taxon>
        <taxon>Cytophagales</taxon>
        <taxon>Cyclobacteriaceae</taxon>
        <taxon>Belliella</taxon>
    </lineage>
</organism>
<gene>
    <name evidence="7" type="ORF">GCM10010993_27910</name>
</gene>
<name>A0ABQ1MZ87_9BACT</name>
<feature type="transmembrane region" description="Helical" evidence="6">
    <location>
        <begin position="216"/>
        <end position="235"/>
    </location>
</feature>
<comment type="subcellular location">
    <subcellularLocation>
        <location evidence="1">Cell membrane</location>
        <topology evidence="1">Multi-pass membrane protein</topology>
    </subcellularLocation>
</comment>
<keyword evidence="5 6" id="KW-0472">Membrane</keyword>
<feature type="transmembrane region" description="Helical" evidence="6">
    <location>
        <begin position="255"/>
        <end position="279"/>
    </location>
</feature>
<dbReference type="RefSeq" id="WP_188443715.1">
    <property type="nucleotide sequence ID" value="NZ_BMFD01000011.1"/>
</dbReference>
<evidence type="ECO:0000313" key="8">
    <source>
        <dbReference type="Proteomes" id="UP000635885"/>
    </source>
</evidence>
<feature type="transmembrane region" description="Helical" evidence="6">
    <location>
        <begin position="29"/>
        <end position="51"/>
    </location>
</feature>
<evidence type="ECO:0000313" key="7">
    <source>
        <dbReference type="EMBL" id="GGC47800.1"/>
    </source>
</evidence>
<dbReference type="EMBL" id="BMFD01000011">
    <property type="protein sequence ID" value="GGC47800.1"/>
    <property type="molecule type" value="Genomic_DNA"/>
</dbReference>
<evidence type="ECO:0000256" key="5">
    <source>
        <dbReference type="ARBA" id="ARBA00023136"/>
    </source>
</evidence>
<feature type="transmembrane region" description="Helical" evidence="6">
    <location>
        <begin position="95"/>
        <end position="121"/>
    </location>
</feature>
<evidence type="ECO:0000256" key="6">
    <source>
        <dbReference type="SAM" id="Phobius"/>
    </source>
</evidence>
<evidence type="ECO:0000256" key="4">
    <source>
        <dbReference type="ARBA" id="ARBA00022989"/>
    </source>
</evidence>
<protein>
    <submittedName>
        <fullName evidence="7">Uncharacterized protein</fullName>
    </submittedName>
</protein>
<evidence type="ECO:0000256" key="2">
    <source>
        <dbReference type="ARBA" id="ARBA00022475"/>
    </source>
</evidence>
<accession>A0ABQ1MZ87</accession>
<sequence length="316" mass="34960">MIKKLKKLTFFQIIIDSVKDFGSSDSMSFAASTAFYTIFSMPALLIIILNIGTTFYQESEIKDEIIVQVENLAGKESAAKLTDIMDNFSMESEGVISSFIAFGILAFSASTVFVSLQNAINHIWHIKAKPEKGILKFVINRLLSFSMVASIGFILLVSLVLDALIVVIFNYFDQYLESIAVIVASIGHLVIGQGILIAVFALMYKILPDAKVRWKDTWTGAFVTMLLFALGKYLISIYMGNSNLGSAYGTAGSLVVLLIWVYYSVVIFLFGAQITYYIAEKVGKGIIPLAQAVRVELREIETDEEGGEIENEKNKD</sequence>
<dbReference type="PANTHER" id="PTHR30213:SF1">
    <property type="entry name" value="INNER MEMBRANE PROTEIN YHJD"/>
    <property type="match status" value="1"/>
</dbReference>
<keyword evidence="2" id="KW-1003">Cell membrane</keyword>
<dbReference type="Pfam" id="PF03631">
    <property type="entry name" value="Virul_fac_BrkB"/>
    <property type="match status" value="1"/>
</dbReference>
<proteinExistence type="predicted"/>
<dbReference type="Proteomes" id="UP000635885">
    <property type="component" value="Unassembled WGS sequence"/>
</dbReference>
<dbReference type="NCBIfam" id="TIGR00765">
    <property type="entry name" value="yihY_not_rbn"/>
    <property type="match status" value="1"/>
</dbReference>